<dbReference type="AlphaFoldDB" id="A0A9W8XJ28"/>
<evidence type="ECO:0000313" key="2">
    <source>
        <dbReference type="Proteomes" id="UP001140513"/>
    </source>
</evidence>
<keyword evidence="2" id="KW-1185">Reference proteome</keyword>
<evidence type="ECO:0000313" key="1">
    <source>
        <dbReference type="EMBL" id="KAJ4351899.1"/>
    </source>
</evidence>
<dbReference type="OrthoDB" id="1681166at2759"/>
<accession>A0A9W8XJ28</accession>
<dbReference type="GeneID" id="80910773"/>
<dbReference type="Proteomes" id="UP001140513">
    <property type="component" value="Unassembled WGS sequence"/>
</dbReference>
<evidence type="ECO:0008006" key="3">
    <source>
        <dbReference type="Google" id="ProtNLM"/>
    </source>
</evidence>
<dbReference type="InterPro" id="IPR013083">
    <property type="entry name" value="Znf_RING/FYVE/PHD"/>
</dbReference>
<dbReference type="Gene3D" id="3.30.40.10">
    <property type="entry name" value="Zinc/RING finger domain, C3HC4 (zinc finger)"/>
    <property type="match status" value="1"/>
</dbReference>
<dbReference type="RefSeq" id="XP_056070255.1">
    <property type="nucleotide sequence ID" value="XM_056216008.1"/>
</dbReference>
<dbReference type="EMBL" id="JAPEUX010000005">
    <property type="protein sequence ID" value="KAJ4351899.1"/>
    <property type="molecule type" value="Genomic_DNA"/>
</dbReference>
<sequence>MPNDRQIELYNEYIGIEKVEHIEDLIVREGYVTRPGIIVGRQIFRETERNTVWIWEDAEDVQYINNDDERSRSRVRLPSFDEFRQKSGYLEPVNPEEAENEDDKEDRCPICRADYFPEPGDVDEDEHFDYTVVKTQCGHCFHQQCILRCLKNPPNPDGVGRLLRSYSFG</sequence>
<dbReference type="CDD" id="cd16448">
    <property type="entry name" value="RING-H2"/>
    <property type="match status" value="1"/>
</dbReference>
<protein>
    <recommendedName>
        <fullName evidence="3">RING-type domain-containing protein</fullName>
    </recommendedName>
</protein>
<gene>
    <name evidence="1" type="ORF">N0V89_007243</name>
</gene>
<comment type="caution">
    <text evidence="1">The sequence shown here is derived from an EMBL/GenBank/DDBJ whole genome shotgun (WGS) entry which is preliminary data.</text>
</comment>
<proteinExistence type="predicted"/>
<name>A0A9W8XJ28_9PLEO</name>
<dbReference type="SUPFAM" id="SSF57850">
    <property type="entry name" value="RING/U-box"/>
    <property type="match status" value="1"/>
</dbReference>
<organism evidence="1 2">
    <name type="scientific">Didymosphaeria variabile</name>
    <dbReference type="NCBI Taxonomy" id="1932322"/>
    <lineage>
        <taxon>Eukaryota</taxon>
        <taxon>Fungi</taxon>
        <taxon>Dikarya</taxon>
        <taxon>Ascomycota</taxon>
        <taxon>Pezizomycotina</taxon>
        <taxon>Dothideomycetes</taxon>
        <taxon>Pleosporomycetidae</taxon>
        <taxon>Pleosporales</taxon>
        <taxon>Massarineae</taxon>
        <taxon>Didymosphaeriaceae</taxon>
        <taxon>Didymosphaeria</taxon>
    </lineage>
</organism>
<reference evidence="1" key="1">
    <citation type="submission" date="2022-10" db="EMBL/GenBank/DDBJ databases">
        <title>Tapping the CABI collections for fungal endophytes: first genome assemblies for Collariella, Neodidymelliopsis, Ascochyta clinopodiicola, Didymella pomorum, Didymosphaeria variabile, Neocosmospora piperis and Neocucurbitaria cava.</title>
        <authorList>
            <person name="Hill R."/>
        </authorList>
    </citation>
    <scope>NUCLEOTIDE SEQUENCE</scope>
    <source>
        <strain evidence="1">IMI 356815</strain>
    </source>
</reference>